<evidence type="ECO:0000256" key="2">
    <source>
        <dbReference type="ARBA" id="ARBA00022692"/>
    </source>
</evidence>
<dbReference type="Gene3D" id="3.40.50.300">
    <property type="entry name" value="P-loop containing nucleotide triphosphate hydrolases"/>
    <property type="match status" value="1"/>
</dbReference>
<dbReference type="Gene3D" id="1.20.1560.10">
    <property type="entry name" value="ABC transporter type 1, transmembrane domain"/>
    <property type="match status" value="1"/>
</dbReference>
<dbReference type="InterPro" id="IPR039421">
    <property type="entry name" value="Type_1_exporter"/>
</dbReference>
<dbReference type="PANTHER" id="PTHR24221">
    <property type="entry name" value="ATP-BINDING CASSETTE SUB-FAMILY B"/>
    <property type="match status" value="1"/>
</dbReference>
<evidence type="ECO:0000313" key="6">
    <source>
        <dbReference type="EMBL" id="RUS24198.1"/>
    </source>
</evidence>
<dbReference type="PANTHER" id="PTHR24221:SF654">
    <property type="entry name" value="ATP-BINDING CASSETTE SUB-FAMILY B MEMBER 6"/>
    <property type="match status" value="1"/>
</dbReference>
<evidence type="ECO:0000256" key="3">
    <source>
        <dbReference type="ARBA" id="ARBA00022989"/>
    </source>
</evidence>
<dbReference type="GO" id="GO:0016887">
    <property type="term" value="F:ATP hydrolysis activity"/>
    <property type="evidence" value="ECO:0007669"/>
    <property type="project" value="InterPro"/>
</dbReference>
<dbReference type="Proteomes" id="UP000274822">
    <property type="component" value="Unassembled WGS sequence"/>
</dbReference>
<proteinExistence type="predicted"/>
<comment type="caution">
    <text evidence="6">The sequence shown here is derived from an EMBL/GenBank/DDBJ whole genome shotgun (WGS) entry which is preliminary data.</text>
</comment>
<evidence type="ECO:0000313" key="7">
    <source>
        <dbReference type="Proteomes" id="UP000274822"/>
    </source>
</evidence>
<dbReference type="GO" id="GO:0005524">
    <property type="term" value="F:ATP binding"/>
    <property type="evidence" value="ECO:0007669"/>
    <property type="project" value="InterPro"/>
</dbReference>
<reference evidence="6 7" key="1">
    <citation type="journal article" date="2018" name="New Phytol.">
        <title>Phylogenomics of Endogonaceae and evolution of mycorrhizas within Mucoromycota.</title>
        <authorList>
            <person name="Chang Y."/>
            <person name="Desiro A."/>
            <person name="Na H."/>
            <person name="Sandor L."/>
            <person name="Lipzen A."/>
            <person name="Clum A."/>
            <person name="Barry K."/>
            <person name="Grigoriev I.V."/>
            <person name="Martin F.M."/>
            <person name="Stajich J.E."/>
            <person name="Smith M.E."/>
            <person name="Bonito G."/>
            <person name="Spatafora J.W."/>
        </authorList>
    </citation>
    <scope>NUCLEOTIDE SEQUENCE [LARGE SCALE GENOMIC DNA]</scope>
    <source>
        <strain evidence="6 7">AD002</strain>
    </source>
</reference>
<accession>A0A433Q369</accession>
<keyword evidence="4" id="KW-0472">Membrane</keyword>
<dbReference type="InterPro" id="IPR003439">
    <property type="entry name" value="ABC_transporter-like_ATP-bd"/>
</dbReference>
<dbReference type="GO" id="GO:0005774">
    <property type="term" value="C:vacuolar membrane"/>
    <property type="evidence" value="ECO:0007669"/>
    <property type="project" value="TreeGrafter"/>
</dbReference>
<keyword evidence="7" id="KW-1185">Reference proteome</keyword>
<evidence type="ECO:0000256" key="4">
    <source>
        <dbReference type="ARBA" id="ARBA00023136"/>
    </source>
</evidence>
<gene>
    <name evidence="6" type="ORF">BC938DRAFT_473964</name>
</gene>
<organism evidence="6 7">
    <name type="scientific">Jimgerdemannia flammicorona</name>
    <dbReference type="NCBI Taxonomy" id="994334"/>
    <lineage>
        <taxon>Eukaryota</taxon>
        <taxon>Fungi</taxon>
        <taxon>Fungi incertae sedis</taxon>
        <taxon>Mucoromycota</taxon>
        <taxon>Mucoromycotina</taxon>
        <taxon>Endogonomycetes</taxon>
        <taxon>Endogonales</taxon>
        <taxon>Endogonaceae</taxon>
        <taxon>Jimgerdemannia</taxon>
    </lineage>
</organism>
<dbReference type="InterPro" id="IPR036640">
    <property type="entry name" value="ABC1_TM_sf"/>
</dbReference>
<dbReference type="EMBL" id="RBNJ01016865">
    <property type="protein sequence ID" value="RUS24198.1"/>
    <property type="molecule type" value="Genomic_DNA"/>
</dbReference>
<dbReference type="AlphaFoldDB" id="A0A433Q369"/>
<keyword evidence="6" id="KW-0378">Hydrolase</keyword>
<keyword evidence="2" id="KW-0812">Transmembrane</keyword>
<dbReference type="GO" id="GO:0020037">
    <property type="term" value="F:heme binding"/>
    <property type="evidence" value="ECO:0007669"/>
    <property type="project" value="TreeGrafter"/>
</dbReference>
<comment type="subcellular location">
    <subcellularLocation>
        <location evidence="1">Membrane</location>
        <topology evidence="1">Multi-pass membrane protein</topology>
    </subcellularLocation>
</comment>
<dbReference type="Pfam" id="PF00005">
    <property type="entry name" value="ABC_tran"/>
    <property type="match status" value="1"/>
</dbReference>
<dbReference type="SUPFAM" id="SSF52540">
    <property type="entry name" value="P-loop containing nucleoside triphosphate hydrolases"/>
    <property type="match status" value="1"/>
</dbReference>
<sequence length="137" mass="15417">MEKMLDLMQEPVEVKDLPQAASLKATKGDVVFDNVSFYYDKRSPTLRNISFRVPSGTTVALVGESGSGKSTITRLLLRFFDVASGRILIDGHDVRFVKQEELRKCIGVVPQVGRETVLFNDTIRYMRGAHTSDFLYI</sequence>
<evidence type="ECO:0000259" key="5">
    <source>
        <dbReference type="Pfam" id="PF00005"/>
    </source>
</evidence>
<dbReference type="InterPro" id="IPR027417">
    <property type="entry name" value="P-loop_NTPase"/>
</dbReference>
<dbReference type="GO" id="GO:0015439">
    <property type="term" value="F:ABC-type heme transporter activity"/>
    <property type="evidence" value="ECO:0007669"/>
    <property type="project" value="TreeGrafter"/>
</dbReference>
<feature type="domain" description="ABC transporter" evidence="5">
    <location>
        <begin position="46"/>
        <end position="116"/>
    </location>
</feature>
<evidence type="ECO:0000256" key="1">
    <source>
        <dbReference type="ARBA" id="ARBA00004141"/>
    </source>
</evidence>
<name>A0A433Q369_9FUNG</name>
<protein>
    <submittedName>
        <fullName evidence="6">P-loop containing nucleoside triphosphate hydrolase protein</fullName>
    </submittedName>
</protein>
<keyword evidence="3" id="KW-1133">Transmembrane helix</keyword>